<dbReference type="InterPro" id="IPR036979">
    <property type="entry name" value="CM_dom_sf"/>
</dbReference>
<comment type="caution">
    <text evidence="3">The sequence shown here is derived from an EMBL/GenBank/DDBJ whole genome shotgun (WGS) entry which is preliminary data.</text>
</comment>
<dbReference type="STRING" id="1428644.BIV57_01870"/>
<proteinExistence type="predicted"/>
<dbReference type="Proteomes" id="UP000243342">
    <property type="component" value="Unassembled WGS sequence"/>
</dbReference>
<evidence type="ECO:0000256" key="1">
    <source>
        <dbReference type="SAM" id="Coils"/>
    </source>
</evidence>
<name>A0A1J7C0M4_9ACTN</name>
<evidence type="ECO:0000259" key="2">
    <source>
        <dbReference type="PROSITE" id="PS51168"/>
    </source>
</evidence>
<feature type="domain" description="Chorismate mutase" evidence="2">
    <location>
        <begin position="21"/>
        <end position="102"/>
    </location>
</feature>
<organism evidence="3 4">
    <name type="scientific">Mangrovactinospora gilvigrisea</name>
    <dbReference type="NCBI Taxonomy" id="1428644"/>
    <lineage>
        <taxon>Bacteria</taxon>
        <taxon>Bacillati</taxon>
        <taxon>Actinomycetota</taxon>
        <taxon>Actinomycetes</taxon>
        <taxon>Kitasatosporales</taxon>
        <taxon>Streptomycetaceae</taxon>
        <taxon>Mangrovactinospora</taxon>
    </lineage>
</organism>
<evidence type="ECO:0000313" key="3">
    <source>
        <dbReference type="EMBL" id="OIV39257.1"/>
    </source>
</evidence>
<dbReference type="SMART" id="SM00830">
    <property type="entry name" value="CM_2"/>
    <property type="match status" value="1"/>
</dbReference>
<keyword evidence="1" id="KW-0175">Coiled coil</keyword>
<dbReference type="GO" id="GO:0046417">
    <property type="term" value="P:chorismate metabolic process"/>
    <property type="evidence" value="ECO:0007669"/>
    <property type="project" value="InterPro"/>
</dbReference>
<evidence type="ECO:0000313" key="4">
    <source>
        <dbReference type="Proteomes" id="UP000243342"/>
    </source>
</evidence>
<dbReference type="OrthoDB" id="3213864at2"/>
<dbReference type="Gene3D" id="1.20.59.10">
    <property type="entry name" value="Chorismate mutase"/>
    <property type="match status" value="1"/>
</dbReference>
<protein>
    <submittedName>
        <fullName evidence="3">Chorismate mutase</fullName>
    </submittedName>
</protein>
<dbReference type="RefSeq" id="WP_071654832.1">
    <property type="nucleotide sequence ID" value="NZ_MLCF01000004.1"/>
</dbReference>
<dbReference type="InterPro" id="IPR002701">
    <property type="entry name" value="CM_II_prokaryot"/>
</dbReference>
<feature type="coiled-coil region" evidence="1">
    <location>
        <begin position="20"/>
        <end position="47"/>
    </location>
</feature>
<gene>
    <name evidence="3" type="ORF">BIV57_01870</name>
</gene>
<reference evidence="3 4" key="1">
    <citation type="submission" date="2016-10" db="EMBL/GenBank/DDBJ databases">
        <title>Genome sequence of Streptomyces gilvigriseus MUSC 26.</title>
        <authorList>
            <person name="Lee L.-H."/>
            <person name="Ser H.-L."/>
        </authorList>
    </citation>
    <scope>NUCLEOTIDE SEQUENCE [LARGE SCALE GENOMIC DNA]</scope>
    <source>
        <strain evidence="3 4">MUSC 26</strain>
    </source>
</reference>
<keyword evidence="4" id="KW-1185">Reference proteome</keyword>
<dbReference type="NCBIfam" id="NF005894">
    <property type="entry name" value="PRK07857.1"/>
    <property type="match status" value="1"/>
</dbReference>
<dbReference type="PROSITE" id="PS51168">
    <property type="entry name" value="CHORISMATE_MUT_2"/>
    <property type="match status" value="1"/>
</dbReference>
<dbReference type="GO" id="GO:0004106">
    <property type="term" value="F:chorismate mutase activity"/>
    <property type="evidence" value="ECO:0007669"/>
    <property type="project" value="InterPro"/>
</dbReference>
<dbReference type="EMBL" id="MLCF01000004">
    <property type="protein sequence ID" value="OIV39257.1"/>
    <property type="molecule type" value="Genomic_DNA"/>
</dbReference>
<dbReference type="InterPro" id="IPR010958">
    <property type="entry name" value="Chorismate_mutase_highGC-bac"/>
</dbReference>
<dbReference type="AlphaFoldDB" id="A0A1J7C0M4"/>
<sequence length="102" mass="10579">MNATTAPASSTCVPSDAPGAAEANAVIAGARERIDALDAEIIALIRRRMAVSDEVKQARLAVGGPRLALAREMEILATYRDGLGGDGTTIAMTVLELCRGKL</sequence>
<dbReference type="NCBIfam" id="TIGR01808">
    <property type="entry name" value="CM_M_hiGC-arch"/>
    <property type="match status" value="1"/>
</dbReference>
<accession>A0A1J7C0M4</accession>
<dbReference type="Pfam" id="PF01817">
    <property type="entry name" value="CM_2"/>
    <property type="match status" value="1"/>
</dbReference>
<dbReference type="SUPFAM" id="SSF48600">
    <property type="entry name" value="Chorismate mutase II"/>
    <property type="match status" value="1"/>
</dbReference>
<dbReference type="InterPro" id="IPR036263">
    <property type="entry name" value="Chorismate_II_sf"/>
</dbReference>